<evidence type="ECO:0000313" key="2">
    <source>
        <dbReference type="EMBL" id="KMZ68541.1"/>
    </source>
</evidence>
<sequence length="208" mass="24017">MTFKHTMVASPYMSYIDNEPYYKKWGGQIIYLKRNLDLLEDDEVFVDGISFEKRMNVEEQMQKSDGISATGSSSSASYDRNESVPNFVEDKLMPLHSEDEESARKRKLKGKAIMIPISKKKIVQRHSSAKKNLVLDRREKQKAGVEAKYEEIFRQRVNTKKPKKPKKKKAPQDIAMLHRSSRLSSNSRTSSGISPDSKYIIYVNMKVF</sequence>
<keyword evidence="3" id="KW-1185">Reference proteome</keyword>
<dbReference type="EMBL" id="LFYR01000834">
    <property type="protein sequence ID" value="KMZ68541.1"/>
    <property type="molecule type" value="Genomic_DNA"/>
</dbReference>
<reference evidence="3" key="1">
    <citation type="journal article" date="2016" name="Nature">
        <title>The genome of the seagrass Zostera marina reveals angiosperm adaptation to the sea.</title>
        <authorList>
            <person name="Olsen J.L."/>
            <person name="Rouze P."/>
            <person name="Verhelst B."/>
            <person name="Lin Y.-C."/>
            <person name="Bayer T."/>
            <person name="Collen J."/>
            <person name="Dattolo E."/>
            <person name="De Paoli E."/>
            <person name="Dittami S."/>
            <person name="Maumus F."/>
            <person name="Michel G."/>
            <person name="Kersting A."/>
            <person name="Lauritano C."/>
            <person name="Lohaus R."/>
            <person name="Toepel M."/>
            <person name="Tonon T."/>
            <person name="Vanneste K."/>
            <person name="Amirebrahimi M."/>
            <person name="Brakel J."/>
            <person name="Bostroem C."/>
            <person name="Chovatia M."/>
            <person name="Grimwood J."/>
            <person name="Jenkins J.W."/>
            <person name="Jueterbock A."/>
            <person name="Mraz A."/>
            <person name="Stam W.T."/>
            <person name="Tice H."/>
            <person name="Bornberg-Bauer E."/>
            <person name="Green P.J."/>
            <person name="Pearson G.A."/>
            <person name="Procaccini G."/>
            <person name="Duarte C.M."/>
            <person name="Schmutz J."/>
            <person name="Reusch T.B.H."/>
            <person name="Van de Peer Y."/>
        </authorList>
    </citation>
    <scope>NUCLEOTIDE SEQUENCE [LARGE SCALE GENOMIC DNA]</scope>
    <source>
        <strain evidence="3">cv. Finnish</strain>
    </source>
</reference>
<feature type="region of interest" description="Disordered" evidence="1">
    <location>
        <begin position="60"/>
        <end position="83"/>
    </location>
</feature>
<dbReference type="Proteomes" id="UP000036987">
    <property type="component" value="Unassembled WGS sequence"/>
</dbReference>
<name>A0A0K9PHV6_ZOSMR</name>
<feature type="compositionally biased region" description="Basic residues" evidence="1">
    <location>
        <begin position="157"/>
        <end position="169"/>
    </location>
</feature>
<feature type="compositionally biased region" description="Low complexity" evidence="1">
    <location>
        <begin position="182"/>
        <end position="194"/>
    </location>
</feature>
<feature type="compositionally biased region" description="Low complexity" evidence="1">
    <location>
        <begin position="64"/>
        <end position="77"/>
    </location>
</feature>
<gene>
    <name evidence="2" type="ORF">ZOSMA_237G00020</name>
</gene>
<organism evidence="2 3">
    <name type="scientific">Zostera marina</name>
    <name type="common">Eelgrass</name>
    <dbReference type="NCBI Taxonomy" id="29655"/>
    <lineage>
        <taxon>Eukaryota</taxon>
        <taxon>Viridiplantae</taxon>
        <taxon>Streptophyta</taxon>
        <taxon>Embryophyta</taxon>
        <taxon>Tracheophyta</taxon>
        <taxon>Spermatophyta</taxon>
        <taxon>Magnoliopsida</taxon>
        <taxon>Liliopsida</taxon>
        <taxon>Zosteraceae</taxon>
        <taxon>Zostera</taxon>
    </lineage>
</organism>
<protein>
    <submittedName>
        <fullName evidence="2">Uncharacterized protein</fullName>
    </submittedName>
</protein>
<accession>A0A0K9PHV6</accession>
<evidence type="ECO:0000256" key="1">
    <source>
        <dbReference type="SAM" id="MobiDB-lite"/>
    </source>
</evidence>
<evidence type="ECO:0000313" key="3">
    <source>
        <dbReference type="Proteomes" id="UP000036987"/>
    </source>
</evidence>
<dbReference type="AlphaFoldDB" id="A0A0K9PHV6"/>
<feature type="region of interest" description="Disordered" evidence="1">
    <location>
        <begin position="156"/>
        <end position="194"/>
    </location>
</feature>
<proteinExistence type="predicted"/>
<comment type="caution">
    <text evidence="2">The sequence shown here is derived from an EMBL/GenBank/DDBJ whole genome shotgun (WGS) entry which is preliminary data.</text>
</comment>